<feature type="domain" description="O-methyltransferase C-terminal" evidence="5">
    <location>
        <begin position="125"/>
        <end position="334"/>
    </location>
</feature>
<dbReference type="KEGG" id="sgb:WQO_00770"/>
<dbReference type="GO" id="GO:0046983">
    <property type="term" value="F:protein dimerization activity"/>
    <property type="evidence" value="ECO:0007669"/>
    <property type="project" value="InterPro"/>
</dbReference>
<dbReference type="Pfam" id="PF08100">
    <property type="entry name" value="Dimerisation"/>
    <property type="match status" value="1"/>
</dbReference>
<organism evidence="7 8">
    <name type="scientific">Streptomyces globisporus C-1027</name>
    <dbReference type="NCBI Taxonomy" id="1172567"/>
    <lineage>
        <taxon>Bacteria</taxon>
        <taxon>Bacillati</taxon>
        <taxon>Actinomycetota</taxon>
        <taxon>Actinomycetes</taxon>
        <taxon>Kitasatosporales</taxon>
        <taxon>Streptomycetaceae</taxon>
        <taxon>Streptomyces</taxon>
    </lineage>
</organism>
<dbReference type="InterPro" id="IPR036390">
    <property type="entry name" value="WH_DNA-bd_sf"/>
</dbReference>
<name>A0A0U3L841_STRGL</name>
<evidence type="ECO:0000313" key="8">
    <source>
        <dbReference type="Proteomes" id="UP000064183"/>
    </source>
</evidence>
<evidence type="ECO:0000256" key="3">
    <source>
        <dbReference type="ARBA" id="ARBA00022691"/>
    </source>
</evidence>
<dbReference type="Gene3D" id="3.40.50.150">
    <property type="entry name" value="Vaccinia Virus protein VP39"/>
    <property type="match status" value="1"/>
</dbReference>
<dbReference type="EMBL" id="CP013738">
    <property type="protein sequence ID" value="ALU92024.1"/>
    <property type="molecule type" value="Genomic_DNA"/>
</dbReference>
<dbReference type="InterPro" id="IPR036388">
    <property type="entry name" value="WH-like_DNA-bd_sf"/>
</dbReference>
<dbReference type="GO" id="GO:0008171">
    <property type="term" value="F:O-methyltransferase activity"/>
    <property type="evidence" value="ECO:0007669"/>
    <property type="project" value="InterPro"/>
</dbReference>
<evidence type="ECO:0000259" key="5">
    <source>
        <dbReference type="Pfam" id="PF00891"/>
    </source>
</evidence>
<dbReference type="RefSeq" id="WP_029182295.1">
    <property type="nucleotide sequence ID" value="NZ_CP013738.1"/>
</dbReference>
<evidence type="ECO:0000256" key="4">
    <source>
        <dbReference type="PIRSR" id="PIRSR005739-1"/>
    </source>
</evidence>
<dbReference type="SUPFAM" id="SSF53335">
    <property type="entry name" value="S-adenosyl-L-methionine-dependent methyltransferases"/>
    <property type="match status" value="1"/>
</dbReference>
<dbReference type="PROSITE" id="PS51683">
    <property type="entry name" value="SAM_OMT_II"/>
    <property type="match status" value="1"/>
</dbReference>
<gene>
    <name evidence="7" type="ORF">WQO_00770</name>
</gene>
<dbReference type="InterPro" id="IPR012967">
    <property type="entry name" value="COMT_dimerisation"/>
</dbReference>
<dbReference type="AlphaFoldDB" id="A0A0U3L841"/>
<evidence type="ECO:0000313" key="7">
    <source>
        <dbReference type="EMBL" id="ALU92024.1"/>
    </source>
</evidence>
<dbReference type="GeneID" id="27780816"/>
<dbReference type="InterPro" id="IPR016461">
    <property type="entry name" value="COMT-like"/>
</dbReference>
<proteinExistence type="predicted"/>
<evidence type="ECO:0000259" key="6">
    <source>
        <dbReference type="Pfam" id="PF08100"/>
    </source>
</evidence>
<dbReference type="InterPro" id="IPR029063">
    <property type="entry name" value="SAM-dependent_MTases_sf"/>
</dbReference>
<keyword evidence="2 7" id="KW-0808">Transferase</keyword>
<dbReference type="PANTHER" id="PTHR43712:SF2">
    <property type="entry name" value="O-METHYLTRANSFERASE CICE"/>
    <property type="match status" value="1"/>
</dbReference>
<dbReference type="InterPro" id="IPR001077">
    <property type="entry name" value="COMT_C"/>
</dbReference>
<dbReference type="STRING" id="1172567.WQO_00770"/>
<protein>
    <submittedName>
        <fullName evidence="7">Methyltransferase</fullName>
    </submittedName>
</protein>
<dbReference type="GO" id="GO:0032259">
    <property type="term" value="P:methylation"/>
    <property type="evidence" value="ECO:0007669"/>
    <property type="project" value="UniProtKB-KW"/>
</dbReference>
<dbReference type="SUPFAM" id="SSF46785">
    <property type="entry name" value="Winged helix' DNA-binding domain"/>
    <property type="match status" value="1"/>
</dbReference>
<evidence type="ECO:0000256" key="2">
    <source>
        <dbReference type="ARBA" id="ARBA00022679"/>
    </source>
</evidence>
<dbReference type="Gene3D" id="1.10.287.1350">
    <property type="match status" value="1"/>
</dbReference>
<keyword evidence="1 7" id="KW-0489">Methyltransferase</keyword>
<feature type="active site" description="Proton acceptor" evidence="4">
    <location>
        <position position="261"/>
    </location>
</feature>
<dbReference type="PIRSF" id="PIRSF005739">
    <property type="entry name" value="O-mtase"/>
    <property type="match status" value="1"/>
</dbReference>
<accession>A0A0U3L841</accession>
<dbReference type="Proteomes" id="UP000064183">
    <property type="component" value="Chromosome"/>
</dbReference>
<evidence type="ECO:0000256" key="1">
    <source>
        <dbReference type="ARBA" id="ARBA00022603"/>
    </source>
</evidence>
<dbReference type="PANTHER" id="PTHR43712">
    <property type="entry name" value="PUTATIVE (AFU_ORTHOLOGUE AFUA_4G14580)-RELATED"/>
    <property type="match status" value="1"/>
</dbReference>
<dbReference type="CDD" id="cd02440">
    <property type="entry name" value="AdoMet_MTases"/>
    <property type="match status" value="1"/>
</dbReference>
<feature type="domain" description="O-methyltransferase dimerisation" evidence="6">
    <location>
        <begin position="28"/>
        <end position="101"/>
    </location>
</feature>
<sequence>MTDSQGQETRNGQEARVDWQARGMLSRLVLGQMTAQALGTAVRFDVFDRIGPGELAADALAESLGTHPQATLRLLRALAGLQLLSETEPGLFRTTAAGDFLRTGTAGSMAAMARMFTDPVMLRGWDLLDESVRTGGTTFETVFGTDFFGHLKEHPELSAAFNEAMSQGTRLPADTVPHPYDFGRFSTLVDIGGGDGTLLASILREHPKLRGILFDTAEGLAQAPRRLADEGLTGRVALETGDFFASAPPGGDLYLLKSIIHDWDDERCAAILRRIRDVIPAHGSRLIVEPVLPATVPADPPGGVYLSDLTMLVNVGGRERTADDFASLCTAGGFLLRSVTPLPAPNIFQIIQASPA</sequence>
<keyword evidence="3" id="KW-0949">S-adenosyl-L-methionine</keyword>
<reference evidence="7 8" key="1">
    <citation type="journal article" date="2012" name="J. Bacteriol.">
        <title>Draft genome sequence of Streptomyces globisporus C-1027, which produces an antitumor antibiotic consisting of a nine-membered enediyne with a chromoprotein.</title>
        <authorList>
            <person name="Wang L."/>
            <person name="Wang S."/>
            <person name="He Q."/>
            <person name="Yu T."/>
            <person name="Li Q."/>
            <person name="Hong B."/>
        </authorList>
    </citation>
    <scope>NUCLEOTIDE SEQUENCE [LARGE SCALE GENOMIC DNA]</scope>
    <source>
        <strain evidence="7 8">C-1027</strain>
    </source>
</reference>
<dbReference type="Pfam" id="PF00891">
    <property type="entry name" value="Methyltransf_2"/>
    <property type="match status" value="1"/>
</dbReference>
<dbReference type="Gene3D" id="1.10.10.10">
    <property type="entry name" value="Winged helix-like DNA-binding domain superfamily/Winged helix DNA-binding domain"/>
    <property type="match status" value="1"/>
</dbReference>